<accession>A0A1X7VTQ9</accession>
<proteinExistence type="predicted"/>
<name>A0A1X7VTQ9_AMPQE</name>
<organism evidence="1">
    <name type="scientific">Amphimedon queenslandica</name>
    <name type="common">Sponge</name>
    <dbReference type="NCBI Taxonomy" id="400682"/>
    <lineage>
        <taxon>Eukaryota</taxon>
        <taxon>Metazoa</taxon>
        <taxon>Porifera</taxon>
        <taxon>Demospongiae</taxon>
        <taxon>Heteroscleromorpha</taxon>
        <taxon>Haplosclerida</taxon>
        <taxon>Niphatidae</taxon>
        <taxon>Amphimedon</taxon>
    </lineage>
</organism>
<dbReference type="EnsemblMetazoa" id="Aqu2.1.42808_001">
    <property type="protein sequence ID" value="Aqu2.1.42808_001"/>
    <property type="gene ID" value="Aqu2.1.42808"/>
</dbReference>
<evidence type="ECO:0000313" key="1">
    <source>
        <dbReference type="EnsemblMetazoa" id="Aqu2.1.42808_001"/>
    </source>
</evidence>
<sequence length="282" mass="32537">MAPVGKVGVSIWVDGHEHIFNGTLVVVLGDNLASQYLGGYKALNAAFRKCRHCLATAEDMAVNIHKNYFCRIKLLGHKIVCYIPTEFDSNRLKFDKCIYMSLMTSILIFIEAWPTFYSCVVGLYCTLIKNYQFGRSTTCSYVDYDVVLCGGIHSSYLFDTLQPHLNVSSLSHFSIKSFFSFSWVKLNWDIFYSEEFIPRTYETHCNHISFLHGPMYEYNSTTYGLRCDSVLNKSMYFHVTNGLVPDIMHDVLEGCLAYEIKEFIKYAHSNQYFQLNELNEMI</sequence>
<reference evidence="1" key="1">
    <citation type="submission" date="2017-05" db="UniProtKB">
        <authorList>
            <consortium name="EnsemblMetazoa"/>
        </authorList>
    </citation>
    <scope>IDENTIFICATION</scope>
</reference>
<dbReference type="AlphaFoldDB" id="A0A1X7VTQ9"/>
<protein>
    <submittedName>
        <fullName evidence="1">Uncharacterized protein</fullName>
    </submittedName>
</protein>
<dbReference type="InParanoid" id="A0A1X7VTQ9"/>